<dbReference type="AlphaFoldDB" id="A0A453C8R6"/>
<reference evidence="3" key="2">
    <citation type="journal article" date="2017" name="Nat. Plants">
        <title>The Aegilops tauschii genome reveals multiple impacts of transposons.</title>
        <authorList>
            <person name="Zhao G."/>
            <person name="Zou C."/>
            <person name="Li K."/>
            <person name="Wang K."/>
            <person name="Li T."/>
            <person name="Gao L."/>
            <person name="Zhang X."/>
            <person name="Wang H."/>
            <person name="Yang Z."/>
            <person name="Liu X."/>
            <person name="Jiang W."/>
            <person name="Mao L."/>
            <person name="Kong X."/>
            <person name="Jiao Y."/>
            <person name="Jia J."/>
        </authorList>
    </citation>
    <scope>NUCLEOTIDE SEQUENCE [LARGE SCALE GENOMIC DNA]</scope>
    <source>
        <strain evidence="3">cv. AL8/78</strain>
    </source>
</reference>
<accession>A0A453C8R6</accession>
<feature type="compositionally biased region" description="Basic residues" evidence="1">
    <location>
        <begin position="98"/>
        <end position="112"/>
    </location>
</feature>
<feature type="region of interest" description="Disordered" evidence="1">
    <location>
        <begin position="87"/>
        <end position="112"/>
    </location>
</feature>
<dbReference type="EnsemblPlants" id="AET2Gv20772400.4">
    <property type="protein sequence ID" value="AET2Gv20772400.4"/>
    <property type="gene ID" value="AET2Gv20772400"/>
</dbReference>
<feature type="compositionally biased region" description="Polar residues" evidence="1">
    <location>
        <begin position="87"/>
        <end position="97"/>
    </location>
</feature>
<protein>
    <recommendedName>
        <fullName evidence="4">Replication factor A C-terminal domain-containing protein</fullName>
    </recommendedName>
</protein>
<evidence type="ECO:0008006" key="4">
    <source>
        <dbReference type="Google" id="ProtNLM"/>
    </source>
</evidence>
<reference evidence="2" key="4">
    <citation type="submission" date="2019-03" db="UniProtKB">
        <authorList>
            <consortium name="EnsemblPlants"/>
        </authorList>
    </citation>
    <scope>IDENTIFICATION</scope>
</reference>
<reference evidence="2" key="3">
    <citation type="journal article" date="2017" name="Nature">
        <title>Genome sequence of the progenitor of the wheat D genome Aegilops tauschii.</title>
        <authorList>
            <person name="Luo M.C."/>
            <person name="Gu Y.Q."/>
            <person name="Puiu D."/>
            <person name="Wang H."/>
            <person name="Twardziok S.O."/>
            <person name="Deal K.R."/>
            <person name="Huo N."/>
            <person name="Zhu T."/>
            <person name="Wang L."/>
            <person name="Wang Y."/>
            <person name="McGuire P.E."/>
            <person name="Liu S."/>
            <person name="Long H."/>
            <person name="Ramasamy R.K."/>
            <person name="Rodriguez J.C."/>
            <person name="Van S.L."/>
            <person name="Yuan L."/>
            <person name="Wang Z."/>
            <person name="Xia Z."/>
            <person name="Xiao L."/>
            <person name="Anderson O.D."/>
            <person name="Ouyang S."/>
            <person name="Liang Y."/>
            <person name="Zimin A.V."/>
            <person name="Pertea G."/>
            <person name="Qi P."/>
            <person name="Bennetzen J.L."/>
            <person name="Dai X."/>
            <person name="Dawson M.W."/>
            <person name="Muller H.G."/>
            <person name="Kugler K."/>
            <person name="Rivarola-Duarte L."/>
            <person name="Spannagl M."/>
            <person name="Mayer K.F.X."/>
            <person name="Lu F.H."/>
            <person name="Bevan M.W."/>
            <person name="Leroy P."/>
            <person name="Li P."/>
            <person name="You F.M."/>
            <person name="Sun Q."/>
            <person name="Liu Z."/>
            <person name="Lyons E."/>
            <person name="Wicker T."/>
            <person name="Salzberg S.L."/>
            <person name="Devos K.M."/>
            <person name="Dvorak J."/>
        </authorList>
    </citation>
    <scope>NUCLEOTIDE SEQUENCE [LARGE SCALE GENOMIC DNA]</scope>
    <source>
        <strain evidence="2">cv. AL8/78</strain>
    </source>
</reference>
<organism evidence="2 3">
    <name type="scientific">Aegilops tauschii subsp. strangulata</name>
    <name type="common">Goatgrass</name>
    <dbReference type="NCBI Taxonomy" id="200361"/>
    <lineage>
        <taxon>Eukaryota</taxon>
        <taxon>Viridiplantae</taxon>
        <taxon>Streptophyta</taxon>
        <taxon>Embryophyta</taxon>
        <taxon>Tracheophyta</taxon>
        <taxon>Spermatophyta</taxon>
        <taxon>Magnoliopsida</taxon>
        <taxon>Liliopsida</taxon>
        <taxon>Poales</taxon>
        <taxon>Poaceae</taxon>
        <taxon>BOP clade</taxon>
        <taxon>Pooideae</taxon>
        <taxon>Triticodae</taxon>
        <taxon>Triticeae</taxon>
        <taxon>Triticinae</taxon>
        <taxon>Aegilops</taxon>
    </lineage>
</organism>
<proteinExistence type="predicted"/>
<evidence type="ECO:0000313" key="3">
    <source>
        <dbReference type="Proteomes" id="UP000015105"/>
    </source>
</evidence>
<evidence type="ECO:0000313" key="2">
    <source>
        <dbReference type="EnsemblPlants" id="AET2Gv20772400.4"/>
    </source>
</evidence>
<reference evidence="3" key="1">
    <citation type="journal article" date="2014" name="Science">
        <title>Ancient hybridizations among the ancestral genomes of bread wheat.</title>
        <authorList>
            <consortium name="International Wheat Genome Sequencing Consortium,"/>
            <person name="Marcussen T."/>
            <person name="Sandve S.R."/>
            <person name="Heier L."/>
            <person name="Spannagl M."/>
            <person name="Pfeifer M."/>
            <person name="Jakobsen K.S."/>
            <person name="Wulff B.B."/>
            <person name="Steuernagel B."/>
            <person name="Mayer K.F."/>
            <person name="Olsen O.A."/>
        </authorList>
    </citation>
    <scope>NUCLEOTIDE SEQUENCE [LARGE SCALE GENOMIC DNA]</scope>
    <source>
        <strain evidence="3">cv. AL8/78</strain>
    </source>
</reference>
<dbReference type="Gene3D" id="2.40.50.140">
    <property type="entry name" value="Nucleic acid-binding proteins"/>
    <property type="match status" value="1"/>
</dbReference>
<dbReference type="Proteomes" id="UP000015105">
    <property type="component" value="Chromosome 2D"/>
</dbReference>
<reference evidence="2" key="5">
    <citation type="journal article" date="2021" name="G3 (Bethesda)">
        <title>Aegilops tauschii genome assembly Aet v5.0 features greater sequence contiguity and improved annotation.</title>
        <authorList>
            <person name="Wang L."/>
            <person name="Zhu T."/>
            <person name="Rodriguez J.C."/>
            <person name="Deal K.R."/>
            <person name="Dubcovsky J."/>
            <person name="McGuire P.E."/>
            <person name="Lux T."/>
            <person name="Spannagl M."/>
            <person name="Mayer K.F.X."/>
            <person name="Baldrich P."/>
            <person name="Meyers B.C."/>
            <person name="Huo N."/>
            <person name="Gu Y.Q."/>
            <person name="Zhou H."/>
            <person name="Devos K.M."/>
            <person name="Bennetzen J.L."/>
            <person name="Unver T."/>
            <person name="Budak H."/>
            <person name="Gulick P.J."/>
            <person name="Galiba G."/>
            <person name="Kalapos B."/>
            <person name="Nelson D.R."/>
            <person name="Li P."/>
            <person name="You F.M."/>
            <person name="Luo M.C."/>
            <person name="Dvorak J."/>
        </authorList>
    </citation>
    <scope>NUCLEOTIDE SEQUENCE [LARGE SCALE GENOMIC DNA]</scope>
    <source>
        <strain evidence="2">cv. AL8/78</strain>
    </source>
</reference>
<name>A0A453C8R6_AEGTS</name>
<evidence type="ECO:0000256" key="1">
    <source>
        <dbReference type="SAM" id="MobiDB-lite"/>
    </source>
</evidence>
<dbReference type="InterPro" id="IPR012340">
    <property type="entry name" value="NA-bd_OB-fold"/>
</dbReference>
<keyword evidence="3" id="KW-1185">Reference proteome</keyword>
<sequence>MLYNRKTLREITEIAYESEKQEKFYTAEATIKSIDTSDEWYYIGCGKCNKKLQKEGNHFYCPKCEKEPEKTCPRIFFMDSEEDSSVQHVNVEQNTTKGTKKSRTRNTCHVVH</sequence>
<dbReference type="SUPFAM" id="SSF50249">
    <property type="entry name" value="Nucleic acid-binding proteins"/>
    <property type="match status" value="1"/>
</dbReference>
<dbReference type="Gramene" id="AET2Gv20772400.4">
    <property type="protein sequence ID" value="AET2Gv20772400.4"/>
    <property type="gene ID" value="AET2Gv20772400"/>
</dbReference>